<protein>
    <recommendedName>
        <fullName evidence="7">GrpE protein homolog</fullName>
    </recommendedName>
</protein>
<evidence type="ECO:0000313" key="6">
    <source>
        <dbReference type="Proteomes" id="UP000355283"/>
    </source>
</evidence>
<organism evidence="5 6">
    <name type="scientific">Nannochloropsis salina CCMP1776</name>
    <dbReference type="NCBI Taxonomy" id="1027361"/>
    <lineage>
        <taxon>Eukaryota</taxon>
        <taxon>Sar</taxon>
        <taxon>Stramenopiles</taxon>
        <taxon>Ochrophyta</taxon>
        <taxon>Eustigmatophyceae</taxon>
        <taxon>Eustigmatales</taxon>
        <taxon>Monodopsidaceae</taxon>
        <taxon>Microchloropsis</taxon>
        <taxon>Microchloropsis salina</taxon>
    </lineage>
</organism>
<dbReference type="Gene3D" id="2.30.22.10">
    <property type="entry name" value="Head domain of nucleotide exchange factor GrpE"/>
    <property type="match status" value="1"/>
</dbReference>
<evidence type="ECO:0000313" key="5">
    <source>
        <dbReference type="EMBL" id="TFJ84467.1"/>
    </source>
</evidence>
<dbReference type="Pfam" id="PF01025">
    <property type="entry name" value="GrpE"/>
    <property type="match status" value="1"/>
</dbReference>
<proteinExistence type="inferred from homology"/>
<dbReference type="InterPro" id="IPR009012">
    <property type="entry name" value="GrpE_head"/>
</dbReference>
<dbReference type="GO" id="GO:0000774">
    <property type="term" value="F:adenyl-nucleotide exchange factor activity"/>
    <property type="evidence" value="ECO:0007669"/>
    <property type="project" value="InterPro"/>
</dbReference>
<evidence type="ECO:0000256" key="3">
    <source>
        <dbReference type="RuleBase" id="RU004478"/>
    </source>
</evidence>
<feature type="region of interest" description="Disordered" evidence="4">
    <location>
        <begin position="341"/>
        <end position="371"/>
    </location>
</feature>
<comment type="caution">
    <text evidence="5">The sequence shown here is derived from an EMBL/GenBank/DDBJ whole genome shotgun (WGS) entry which is preliminary data.</text>
</comment>
<reference evidence="5 6" key="1">
    <citation type="submission" date="2019-01" db="EMBL/GenBank/DDBJ databases">
        <title>Nuclear Genome Assembly of the Microalgal Biofuel strain Nannochloropsis salina CCMP1776.</title>
        <authorList>
            <person name="Hovde B."/>
        </authorList>
    </citation>
    <scope>NUCLEOTIDE SEQUENCE [LARGE SCALE GENOMIC DNA]</scope>
    <source>
        <strain evidence="5 6">CCMP1776</strain>
    </source>
</reference>
<dbReference type="Proteomes" id="UP000355283">
    <property type="component" value="Unassembled WGS sequence"/>
</dbReference>
<keyword evidence="2" id="KW-0143">Chaperone</keyword>
<comment type="similarity">
    <text evidence="1 3">Belongs to the GrpE family.</text>
</comment>
<dbReference type="GO" id="GO:0051087">
    <property type="term" value="F:protein-folding chaperone binding"/>
    <property type="evidence" value="ECO:0007669"/>
    <property type="project" value="InterPro"/>
</dbReference>
<dbReference type="InterPro" id="IPR013805">
    <property type="entry name" value="GrpE_CC"/>
</dbReference>
<accession>A0A4D9D2A5</accession>
<dbReference type="PANTHER" id="PTHR21237:SF23">
    <property type="entry name" value="GRPE PROTEIN HOMOLOG, MITOCHONDRIAL"/>
    <property type="match status" value="1"/>
</dbReference>
<evidence type="ECO:0008006" key="7">
    <source>
        <dbReference type="Google" id="ProtNLM"/>
    </source>
</evidence>
<dbReference type="SUPFAM" id="SSF51064">
    <property type="entry name" value="Head domain of nucleotide exchange factor GrpE"/>
    <property type="match status" value="1"/>
</dbReference>
<dbReference type="GO" id="GO:0006457">
    <property type="term" value="P:protein folding"/>
    <property type="evidence" value="ECO:0007669"/>
    <property type="project" value="InterPro"/>
</dbReference>
<dbReference type="EMBL" id="SDOX01000019">
    <property type="protein sequence ID" value="TFJ84467.1"/>
    <property type="molecule type" value="Genomic_DNA"/>
</dbReference>
<dbReference type="GO" id="GO:0042803">
    <property type="term" value="F:protein homodimerization activity"/>
    <property type="evidence" value="ECO:0007669"/>
    <property type="project" value="InterPro"/>
</dbReference>
<dbReference type="SUPFAM" id="SSF58014">
    <property type="entry name" value="Coiled-coil domain of nucleotide exchange factor GrpE"/>
    <property type="match status" value="1"/>
</dbReference>
<feature type="region of interest" description="Disordered" evidence="4">
    <location>
        <begin position="115"/>
        <end position="173"/>
    </location>
</feature>
<dbReference type="InterPro" id="IPR000740">
    <property type="entry name" value="GrpE"/>
</dbReference>
<dbReference type="PANTHER" id="PTHR21237">
    <property type="entry name" value="GRPE PROTEIN"/>
    <property type="match status" value="1"/>
</dbReference>
<keyword evidence="6" id="KW-1185">Reference proteome</keyword>
<dbReference type="GO" id="GO:0051082">
    <property type="term" value="F:unfolded protein binding"/>
    <property type="evidence" value="ECO:0007669"/>
    <property type="project" value="TreeGrafter"/>
</dbReference>
<evidence type="ECO:0000256" key="2">
    <source>
        <dbReference type="ARBA" id="ARBA00023186"/>
    </source>
</evidence>
<gene>
    <name evidence="5" type="ORF">NSK_004452</name>
</gene>
<evidence type="ECO:0000256" key="4">
    <source>
        <dbReference type="SAM" id="MobiDB-lite"/>
    </source>
</evidence>
<dbReference type="HAMAP" id="MF_01151">
    <property type="entry name" value="GrpE"/>
    <property type="match status" value="1"/>
</dbReference>
<dbReference type="OrthoDB" id="10396298at2759"/>
<dbReference type="AlphaFoldDB" id="A0A4D9D2A5"/>
<sequence length="371" mass="40688">MRRIPTAATAVSCCLVALWSYPTMAWTYLAPRSTIGSSCASKDAMCRAFSQGTVVSASSSHLIDSSSSRMRATASSPLGTTVRSTINQKSEQCKYACTSSCNCATRKRAVLRPSRRTRLWATAQDAEEEGSEEGKKRGDEAEDVDVAAEEGEGVEATEQSEEEEAEELSPEDQAKAALRSELKELEKELAKKRNELTEAQDRLKTVGKEGFMRLAAEVETYKRRRADGLTYVREEAAQETMKQLLPVFDLMEELEERYADVTSEASLKVLNGYKNLLQVFVGKAERLGVKVSEIAAGDAYDEESMEVGEVVVGEADGVVVEVEQKGYQIGERVARRARVKVSATEATLQKAKEEEKEEEGDSGATEDSGQE</sequence>
<name>A0A4D9D2A5_9STRA</name>
<feature type="compositionally biased region" description="Acidic residues" evidence="4">
    <location>
        <begin position="140"/>
        <end position="170"/>
    </location>
</feature>
<evidence type="ECO:0000256" key="1">
    <source>
        <dbReference type="ARBA" id="ARBA00009054"/>
    </source>
</evidence>
<dbReference type="PRINTS" id="PR00773">
    <property type="entry name" value="GRPEPROTEIN"/>
</dbReference>